<sequence length="58" mass="6896">MILDYVILDYVILDYVILDYVILDYVILDYVKINSLIEKKNWGRPWAGQKAPLVIMTY</sequence>
<proteinExistence type="predicted"/>
<evidence type="ECO:0000313" key="1">
    <source>
        <dbReference type="EMBL" id="VAW13654.1"/>
    </source>
</evidence>
<gene>
    <name evidence="1" type="ORF">MNBD_BACTEROID03-122</name>
</gene>
<dbReference type="AlphaFoldDB" id="A0A3B0TYP3"/>
<dbReference type="EMBL" id="UOEL01000105">
    <property type="protein sequence ID" value="VAW13654.1"/>
    <property type="molecule type" value="Genomic_DNA"/>
</dbReference>
<organism evidence="1">
    <name type="scientific">hydrothermal vent metagenome</name>
    <dbReference type="NCBI Taxonomy" id="652676"/>
    <lineage>
        <taxon>unclassified sequences</taxon>
        <taxon>metagenomes</taxon>
        <taxon>ecological metagenomes</taxon>
    </lineage>
</organism>
<accession>A0A3B0TYP3</accession>
<name>A0A3B0TYP3_9ZZZZ</name>
<protein>
    <submittedName>
        <fullName evidence="1">Uncharacterized protein</fullName>
    </submittedName>
</protein>
<reference evidence="1" key="1">
    <citation type="submission" date="2018-06" db="EMBL/GenBank/DDBJ databases">
        <authorList>
            <person name="Zhirakovskaya E."/>
        </authorList>
    </citation>
    <scope>NUCLEOTIDE SEQUENCE</scope>
</reference>